<reference evidence="2 3" key="1">
    <citation type="submission" date="2018-01" db="EMBL/GenBank/DDBJ databases">
        <title>Whole genome analyses suggest that Burkholderia sensu lato contains two further novel genera in the rhizoxinica-symbiotica group Mycetohabitans gen. nov., and Trinickia gen. nov.: implications for the evolution of diazotrophy and nodulation in the Burkholderiaceae.</title>
        <authorList>
            <person name="Estrada-de los Santos P."/>
            <person name="Palmer M."/>
            <person name="Chavez-Ramirez B."/>
            <person name="Beukes C."/>
            <person name="Steenkamp E.T."/>
            <person name="Hirsch A.M."/>
            <person name="Manyaka P."/>
            <person name="Maluk M."/>
            <person name="Lafos M."/>
            <person name="Crook M."/>
            <person name="Gross E."/>
            <person name="Simon M.F."/>
            <person name="Bueno dos Reis Junior F."/>
            <person name="Poole P.S."/>
            <person name="Venter S.N."/>
            <person name="James E.K."/>
        </authorList>
    </citation>
    <scope>NUCLEOTIDE SEQUENCE [LARGE SCALE GENOMIC DNA]</scope>
    <source>
        <strain evidence="2 3">GP25-8</strain>
    </source>
</reference>
<dbReference type="Proteomes" id="UP000235347">
    <property type="component" value="Unassembled WGS sequence"/>
</dbReference>
<accession>A0A2N7VK45</accession>
<feature type="compositionally biased region" description="Basic and acidic residues" evidence="1">
    <location>
        <begin position="9"/>
        <end position="40"/>
    </location>
</feature>
<organism evidence="2 3">
    <name type="scientific">Trinickia soli</name>
    <dbReference type="NCBI Taxonomy" id="380675"/>
    <lineage>
        <taxon>Bacteria</taxon>
        <taxon>Pseudomonadati</taxon>
        <taxon>Pseudomonadota</taxon>
        <taxon>Betaproteobacteria</taxon>
        <taxon>Burkholderiales</taxon>
        <taxon>Burkholderiaceae</taxon>
        <taxon>Trinickia</taxon>
    </lineage>
</organism>
<evidence type="ECO:0000313" key="2">
    <source>
        <dbReference type="EMBL" id="PMS17526.1"/>
    </source>
</evidence>
<dbReference type="RefSeq" id="WP_102612373.1">
    <property type="nucleotide sequence ID" value="NZ_CADIKD010000025.1"/>
</dbReference>
<gene>
    <name evidence="2" type="ORF">C0Z19_24170</name>
</gene>
<dbReference type="AlphaFoldDB" id="A0A2N7VK45"/>
<keyword evidence="3" id="KW-1185">Reference proteome</keyword>
<proteinExistence type="predicted"/>
<evidence type="ECO:0000313" key="3">
    <source>
        <dbReference type="Proteomes" id="UP000235347"/>
    </source>
</evidence>
<feature type="region of interest" description="Disordered" evidence="1">
    <location>
        <begin position="1"/>
        <end position="59"/>
    </location>
</feature>
<dbReference type="EMBL" id="PNYB01000029">
    <property type="protein sequence ID" value="PMS17526.1"/>
    <property type="molecule type" value="Genomic_DNA"/>
</dbReference>
<comment type="caution">
    <text evidence="2">The sequence shown here is derived from an EMBL/GenBank/DDBJ whole genome shotgun (WGS) entry which is preliminary data.</text>
</comment>
<protein>
    <submittedName>
        <fullName evidence="2">Uncharacterized protein</fullName>
    </submittedName>
</protein>
<sequence>MKYSVSTSLDRRDQATRQKHRDDLARADVERAEKRVHQDASIDSNASKWRYSPPDGRAR</sequence>
<name>A0A2N7VK45_9BURK</name>
<evidence type="ECO:0000256" key="1">
    <source>
        <dbReference type="SAM" id="MobiDB-lite"/>
    </source>
</evidence>